<accession>A0A2P6MWX7</accession>
<name>A0A2P6MWX7_9EUKA</name>
<protein>
    <submittedName>
        <fullName evidence="1">Uncharacterized protein</fullName>
    </submittedName>
</protein>
<sequence>MTSFRYLESSSDSSTHLCLRLEDIVCSRSTQRLSGKLEAWHQALTGSGEIDTYETIRLPRNTGCRSLAMDNPHLTSGVACGIALLHASKNLPPDSWLIGRQWPNRKRDPNNDGYFFLLKSGWFCASQSLKEPSFLLGAFAGVQMALLSLGKIMSSTK</sequence>
<evidence type="ECO:0000313" key="1">
    <source>
        <dbReference type="EMBL" id="PRP76198.1"/>
    </source>
</evidence>
<dbReference type="InParanoid" id="A0A2P6MWX7"/>
<reference evidence="1 2" key="1">
    <citation type="journal article" date="2018" name="Genome Biol. Evol.">
        <title>Multiple Roots of Fruiting Body Formation in Amoebozoa.</title>
        <authorList>
            <person name="Hillmann F."/>
            <person name="Forbes G."/>
            <person name="Novohradska S."/>
            <person name="Ferling I."/>
            <person name="Riege K."/>
            <person name="Groth M."/>
            <person name="Westermann M."/>
            <person name="Marz M."/>
            <person name="Spaller T."/>
            <person name="Winckler T."/>
            <person name="Schaap P."/>
            <person name="Glockner G."/>
        </authorList>
    </citation>
    <scope>NUCLEOTIDE SEQUENCE [LARGE SCALE GENOMIC DNA]</scope>
    <source>
        <strain evidence="1 2">Jena</strain>
    </source>
</reference>
<organism evidence="1 2">
    <name type="scientific">Planoprotostelium fungivorum</name>
    <dbReference type="NCBI Taxonomy" id="1890364"/>
    <lineage>
        <taxon>Eukaryota</taxon>
        <taxon>Amoebozoa</taxon>
        <taxon>Evosea</taxon>
        <taxon>Variosea</taxon>
        <taxon>Cavosteliida</taxon>
        <taxon>Cavosteliaceae</taxon>
        <taxon>Planoprotostelium</taxon>
    </lineage>
</organism>
<dbReference type="AlphaFoldDB" id="A0A2P6MWX7"/>
<dbReference type="EMBL" id="MDYQ01000343">
    <property type="protein sequence ID" value="PRP76198.1"/>
    <property type="molecule type" value="Genomic_DNA"/>
</dbReference>
<keyword evidence="2" id="KW-1185">Reference proteome</keyword>
<dbReference type="Proteomes" id="UP000241769">
    <property type="component" value="Unassembled WGS sequence"/>
</dbReference>
<proteinExistence type="predicted"/>
<evidence type="ECO:0000313" key="2">
    <source>
        <dbReference type="Proteomes" id="UP000241769"/>
    </source>
</evidence>
<comment type="caution">
    <text evidence="1">The sequence shown here is derived from an EMBL/GenBank/DDBJ whole genome shotgun (WGS) entry which is preliminary data.</text>
</comment>
<gene>
    <name evidence="1" type="ORF">PROFUN_13744</name>
</gene>